<feature type="domain" description="Oxidoreductase molybdopterin-binding" evidence="3">
    <location>
        <begin position="292"/>
        <end position="449"/>
    </location>
</feature>
<feature type="transmembrane region" description="Helical" evidence="2">
    <location>
        <begin position="84"/>
        <end position="103"/>
    </location>
</feature>
<dbReference type="AlphaFoldDB" id="R4YZV0"/>
<dbReference type="Pfam" id="PF17957">
    <property type="entry name" value="Big_7"/>
    <property type="match status" value="1"/>
</dbReference>
<feature type="transmembrane region" description="Helical" evidence="2">
    <location>
        <begin position="137"/>
        <end position="158"/>
    </location>
</feature>
<dbReference type="InterPro" id="IPR014756">
    <property type="entry name" value="Ig_E-set"/>
</dbReference>
<evidence type="ECO:0000313" key="5">
    <source>
        <dbReference type="Proteomes" id="UP000018291"/>
    </source>
</evidence>
<keyword evidence="5" id="KW-1185">Reference proteome</keyword>
<reference evidence="4 5" key="1">
    <citation type="journal article" date="2013" name="ISME J.">
        <title>Metabolic model for the filamentous 'Candidatus Microthrix parvicella' based on genomic and metagenomic analyses.</title>
        <authorList>
            <person name="Jon McIlroy S."/>
            <person name="Kristiansen R."/>
            <person name="Albertsen M."/>
            <person name="Michael Karst S."/>
            <person name="Rossetti S."/>
            <person name="Lund Nielsen J."/>
            <person name="Tandoi V."/>
            <person name="James Seviour R."/>
            <person name="Nielsen P.H."/>
        </authorList>
    </citation>
    <scope>NUCLEOTIDE SEQUENCE [LARGE SCALE GENOMIC DNA]</scope>
    <source>
        <strain evidence="4 5">RN1</strain>
    </source>
</reference>
<dbReference type="PANTHER" id="PTHR19372">
    <property type="entry name" value="SULFITE REDUCTASE"/>
    <property type="match status" value="1"/>
</dbReference>
<dbReference type="Gene3D" id="2.60.40.650">
    <property type="match status" value="1"/>
</dbReference>
<dbReference type="SUPFAM" id="SSF81296">
    <property type="entry name" value="E set domains"/>
    <property type="match status" value="1"/>
</dbReference>
<keyword evidence="2" id="KW-0472">Membrane</keyword>
<dbReference type="PANTHER" id="PTHR19372:SF7">
    <property type="entry name" value="SULFITE OXIDASE, MITOCHONDRIAL"/>
    <property type="match status" value="1"/>
</dbReference>
<dbReference type="HOGENOM" id="CLU_003827_2_0_11"/>
<dbReference type="InterPro" id="IPR000572">
    <property type="entry name" value="OxRdtase_Mopterin-bd_dom"/>
</dbReference>
<feature type="transmembrane region" description="Helical" evidence="2">
    <location>
        <begin position="110"/>
        <end position="131"/>
    </location>
</feature>
<protein>
    <submittedName>
        <fullName evidence="4">Putative Oxidoreductase molybdopterin binding</fullName>
    </submittedName>
</protein>
<proteinExistence type="predicted"/>
<comment type="caution">
    <text evidence="4">The sequence shown here is derived from an EMBL/GenBank/DDBJ whole genome shotgun (WGS) entry which is preliminary data.</text>
</comment>
<name>R4YZV0_9ACTN</name>
<dbReference type="RefSeq" id="WP_012224066.1">
    <property type="nucleotide sequence ID" value="NZ_HG422565.1"/>
</dbReference>
<dbReference type="eggNOG" id="COG2041">
    <property type="taxonomic scope" value="Bacteria"/>
</dbReference>
<dbReference type="Pfam" id="PF00174">
    <property type="entry name" value="Oxidored_molyb"/>
    <property type="match status" value="1"/>
</dbReference>
<dbReference type="Gene3D" id="3.90.420.10">
    <property type="entry name" value="Oxidoreductase, molybdopterin-binding domain"/>
    <property type="match status" value="1"/>
</dbReference>
<evidence type="ECO:0000256" key="2">
    <source>
        <dbReference type="SAM" id="Phobius"/>
    </source>
</evidence>
<keyword evidence="2" id="KW-1133">Transmembrane helix</keyword>
<gene>
    <name evidence="4" type="ORF">BN381_130119</name>
</gene>
<dbReference type="SUPFAM" id="SSF56524">
    <property type="entry name" value="Oxidoreductase molybdopterin-binding domain"/>
    <property type="match status" value="1"/>
</dbReference>
<evidence type="ECO:0000313" key="4">
    <source>
        <dbReference type="EMBL" id="CCM62561.1"/>
    </source>
</evidence>
<sequence length="570" mass="58495">MTSSYHNPPIPPAHTPAFHNPPSRPAVAGILAGAAGLGLGELLAALIGPIRSPLLAVADRVVDLSPTGVREWAISTLGTLDKPVTILGTLVLLALASAGLGVLAARGRRAAAWAAAGAMGMGVIGAVAAWSGRGDGMGSGFGALAGAAVSAGALWALFGATRRTTPGVGGRDTRAPALKPDPAAAHGPNPESEPDVELDHEAPLLSPMRRRTVLGGLGVAAIVQLALAGAIRVVGGRTQAQQARSQVTLPPVDSPLAPLPKQTASAPGAGTPGLSPLITPNDDFYRIDTAFTIPSVDVDTWALTIAGGSNGPLTLSYDDLLAREQVEIDCTLSCVSNEVGGDLVGNARWQGVELAPLLAEAGVPEGATQVGATSTDGWTCGFPIETLDRPSGDATPPAIIAVAMGGEPLPLAHGFPARLVIPGLYGYVSACKWLERIELTTWEDFTGYWVPRGWSREAPIKTQSRIDVPADGATVNAGPTTIAGVAWAGIRGLAEVETRVDGGPWRPANLGPKLSDATWRQWWTDWNATTGSHTLTVRATDGAGNTQTARPSRPDPNGATGWHAVVVTVR</sequence>
<feature type="region of interest" description="Disordered" evidence="1">
    <location>
        <begin position="542"/>
        <end position="561"/>
    </location>
</feature>
<dbReference type="GO" id="GO:0008482">
    <property type="term" value="F:sulfite oxidase activity"/>
    <property type="evidence" value="ECO:0007669"/>
    <property type="project" value="TreeGrafter"/>
</dbReference>
<evidence type="ECO:0000256" key="1">
    <source>
        <dbReference type="SAM" id="MobiDB-lite"/>
    </source>
</evidence>
<dbReference type="GO" id="GO:0006790">
    <property type="term" value="P:sulfur compound metabolic process"/>
    <property type="evidence" value="ECO:0007669"/>
    <property type="project" value="TreeGrafter"/>
</dbReference>
<evidence type="ECO:0000259" key="3">
    <source>
        <dbReference type="Pfam" id="PF00174"/>
    </source>
</evidence>
<feature type="region of interest" description="Disordered" evidence="1">
    <location>
        <begin position="244"/>
        <end position="274"/>
    </location>
</feature>
<accession>R4YZV0</accession>
<dbReference type="GO" id="GO:0020037">
    <property type="term" value="F:heme binding"/>
    <property type="evidence" value="ECO:0007669"/>
    <property type="project" value="TreeGrafter"/>
</dbReference>
<dbReference type="InterPro" id="IPR036374">
    <property type="entry name" value="OxRdtase_Mopterin-bd_sf"/>
</dbReference>
<keyword evidence="2" id="KW-0812">Transmembrane</keyword>
<dbReference type="Proteomes" id="UP000018291">
    <property type="component" value="Unassembled WGS sequence"/>
</dbReference>
<organism evidence="4 5">
    <name type="scientific">Candidatus Neomicrothrix parvicella RN1</name>
    <dbReference type="NCBI Taxonomy" id="1229780"/>
    <lineage>
        <taxon>Bacteria</taxon>
        <taxon>Bacillati</taxon>
        <taxon>Actinomycetota</taxon>
        <taxon>Acidimicrobiia</taxon>
        <taxon>Acidimicrobiales</taxon>
        <taxon>Microthrixaceae</taxon>
        <taxon>Candidatus Neomicrothrix</taxon>
    </lineage>
</organism>
<dbReference type="GO" id="GO:0043546">
    <property type="term" value="F:molybdopterin cofactor binding"/>
    <property type="evidence" value="ECO:0007669"/>
    <property type="project" value="TreeGrafter"/>
</dbReference>
<feature type="region of interest" description="Disordered" evidence="1">
    <location>
        <begin position="165"/>
        <end position="198"/>
    </location>
</feature>
<dbReference type="STRING" id="1229780.BN381_130119"/>
<feature type="transmembrane region" description="Helical" evidence="2">
    <location>
        <begin position="213"/>
        <end position="235"/>
    </location>
</feature>
<feature type="transmembrane region" description="Helical" evidence="2">
    <location>
        <begin position="26"/>
        <end position="47"/>
    </location>
</feature>
<dbReference type="OrthoDB" id="9795587at2"/>
<dbReference type="EMBL" id="CANL01000005">
    <property type="protein sequence ID" value="CCM62561.1"/>
    <property type="molecule type" value="Genomic_DNA"/>
</dbReference>